<protein>
    <recommendedName>
        <fullName evidence="1">glutathione transferase</fullName>
        <ecNumber evidence="1">2.5.1.18</ecNumber>
    </recommendedName>
</protein>
<dbReference type="InterPro" id="IPR040079">
    <property type="entry name" value="Glutathione_S-Trfase"/>
</dbReference>
<dbReference type="STRING" id="1114924.SAMN05216258_111162"/>
<sequence>MTDAPQPVRLVTCSTAPNPRRVNAFLIEKGVEIPKEEIDLATRAHYDPAHLDKFGTHHLPALELSDGSTLTETMAICRYLEALHPEPNLMGATPLELGRIDQWNRRVEFMIMLPAAYVFRHSHPAMATLEVQEPVMSEWHRRPLAKGLEVVEARLRASPFLAGDRFTMADINAYIALDFMRVTKTRVPEDHTATLAWQASLADRPSLQRYVPPAA</sequence>
<dbReference type="SFLD" id="SFLDG00358">
    <property type="entry name" value="Main_(cytGST)"/>
    <property type="match status" value="1"/>
</dbReference>
<proteinExistence type="predicted"/>
<dbReference type="InterPro" id="IPR004046">
    <property type="entry name" value="GST_C"/>
</dbReference>
<evidence type="ECO:0000313" key="6">
    <source>
        <dbReference type="Proteomes" id="UP000199377"/>
    </source>
</evidence>
<dbReference type="PANTHER" id="PTHR43900">
    <property type="entry name" value="GLUTATHIONE S-TRANSFERASE RHO"/>
    <property type="match status" value="1"/>
</dbReference>
<dbReference type="Pfam" id="PF13409">
    <property type="entry name" value="GST_N_2"/>
    <property type="match status" value="1"/>
</dbReference>
<dbReference type="PANTHER" id="PTHR43900:SF97">
    <property type="entry name" value="GLUTATHIONE TRANSFERASE"/>
    <property type="match status" value="1"/>
</dbReference>
<evidence type="ECO:0000259" key="4">
    <source>
        <dbReference type="PROSITE" id="PS50405"/>
    </source>
</evidence>
<dbReference type="GO" id="GO:0005737">
    <property type="term" value="C:cytoplasm"/>
    <property type="evidence" value="ECO:0007669"/>
    <property type="project" value="TreeGrafter"/>
</dbReference>
<feature type="domain" description="GST C-terminal" evidence="4">
    <location>
        <begin position="93"/>
        <end position="215"/>
    </location>
</feature>
<dbReference type="EC" id="2.5.1.18" evidence="1"/>
<dbReference type="GO" id="GO:0043295">
    <property type="term" value="F:glutathione binding"/>
    <property type="evidence" value="ECO:0007669"/>
    <property type="project" value="TreeGrafter"/>
</dbReference>
<accession>A0A1I3MMG9</accession>
<evidence type="ECO:0000256" key="1">
    <source>
        <dbReference type="ARBA" id="ARBA00012452"/>
    </source>
</evidence>
<dbReference type="InterPro" id="IPR036282">
    <property type="entry name" value="Glutathione-S-Trfase_C_sf"/>
</dbReference>
<dbReference type="SUPFAM" id="SSF47616">
    <property type="entry name" value="GST C-terminal domain-like"/>
    <property type="match status" value="1"/>
</dbReference>
<keyword evidence="6" id="KW-1185">Reference proteome</keyword>
<dbReference type="Proteomes" id="UP000199377">
    <property type="component" value="Unassembled WGS sequence"/>
</dbReference>
<feature type="domain" description="GST N-terminal" evidence="3">
    <location>
        <begin position="6"/>
        <end position="88"/>
    </location>
</feature>
<dbReference type="InterPro" id="IPR010987">
    <property type="entry name" value="Glutathione-S-Trfase_C-like"/>
</dbReference>
<evidence type="ECO:0000259" key="3">
    <source>
        <dbReference type="PROSITE" id="PS50404"/>
    </source>
</evidence>
<dbReference type="InterPro" id="IPR036249">
    <property type="entry name" value="Thioredoxin-like_sf"/>
</dbReference>
<dbReference type="Gene3D" id="1.20.1050.10">
    <property type="match status" value="1"/>
</dbReference>
<name>A0A1I3MMG9_9RHOB</name>
<dbReference type="Gene3D" id="3.40.30.10">
    <property type="entry name" value="Glutaredoxin"/>
    <property type="match status" value="1"/>
</dbReference>
<gene>
    <name evidence="5" type="ORF">SAMN05216258_111162</name>
</gene>
<dbReference type="RefSeq" id="WP_177236370.1">
    <property type="nucleotide sequence ID" value="NZ_FOQH01000011.1"/>
</dbReference>
<dbReference type="InterPro" id="IPR004045">
    <property type="entry name" value="Glutathione_S-Trfase_N"/>
</dbReference>
<dbReference type="PROSITE" id="PS50404">
    <property type="entry name" value="GST_NTER"/>
    <property type="match status" value="1"/>
</dbReference>
<dbReference type="GO" id="GO:0004364">
    <property type="term" value="F:glutathione transferase activity"/>
    <property type="evidence" value="ECO:0007669"/>
    <property type="project" value="UniProtKB-EC"/>
</dbReference>
<dbReference type="Pfam" id="PF00043">
    <property type="entry name" value="GST_C"/>
    <property type="match status" value="1"/>
</dbReference>
<dbReference type="PROSITE" id="PS50405">
    <property type="entry name" value="GST_CTER"/>
    <property type="match status" value="1"/>
</dbReference>
<dbReference type="SFLD" id="SFLDS00019">
    <property type="entry name" value="Glutathione_Transferase_(cytos"/>
    <property type="match status" value="1"/>
</dbReference>
<dbReference type="EMBL" id="FOQH01000011">
    <property type="protein sequence ID" value="SFI97925.1"/>
    <property type="molecule type" value="Genomic_DNA"/>
</dbReference>
<organism evidence="5 6">
    <name type="scientific">Albimonas pacifica</name>
    <dbReference type="NCBI Taxonomy" id="1114924"/>
    <lineage>
        <taxon>Bacteria</taxon>
        <taxon>Pseudomonadati</taxon>
        <taxon>Pseudomonadota</taxon>
        <taxon>Alphaproteobacteria</taxon>
        <taxon>Rhodobacterales</taxon>
        <taxon>Paracoccaceae</taxon>
        <taxon>Albimonas</taxon>
    </lineage>
</organism>
<evidence type="ECO:0000256" key="2">
    <source>
        <dbReference type="ARBA" id="ARBA00022679"/>
    </source>
</evidence>
<evidence type="ECO:0000313" key="5">
    <source>
        <dbReference type="EMBL" id="SFI97925.1"/>
    </source>
</evidence>
<reference evidence="5 6" key="1">
    <citation type="submission" date="2016-10" db="EMBL/GenBank/DDBJ databases">
        <authorList>
            <person name="de Groot N.N."/>
        </authorList>
    </citation>
    <scope>NUCLEOTIDE SEQUENCE [LARGE SCALE GENOMIC DNA]</scope>
    <source>
        <strain evidence="5 6">CGMCC 1.11030</strain>
    </source>
</reference>
<dbReference type="AlphaFoldDB" id="A0A1I3MMG9"/>
<dbReference type="SUPFAM" id="SSF52833">
    <property type="entry name" value="Thioredoxin-like"/>
    <property type="match status" value="1"/>
</dbReference>
<keyword evidence="2 5" id="KW-0808">Transferase</keyword>